<dbReference type="CDD" id="cd06261">
    <property type="entry name" value="TM_PBP2"/>
    <property type="match status" value="1"/>
</dbReference>
<keyword evidence="2 7" id="KW-0813">Transport</keyword>
<keyword evidence="10" id="KW-1185">Reference proteome</keyword>
<dbReference type="GO" id="GO:0005886">
    <property type="term" value="C:plasma membrane"/>
    <property type="evidence" value="ECO:0007669"/>
    <property type="project" value="UniProtKB-SubCell"/>
</dbReference>
<keyword evidence="4 7" id="KW-0812">Transmembrane</keyword>
<name>A0A9W6SSN5_9ACTN</name>
<dbReference type="Pfam" id="PF00528">
    <property type="entry name" value="BPD_transp_1"/>
    <property type="match status" value="1"/>
</dbReference>
<dbReference type="PANTHER" id="PTHR30465:SF0">
    <property type="entry name" value="OLIGOPEPTIDE TRANSPORT SYSTEM PERMEASE PROTEIN APPB"/>
    <property type="match status" value="1"/>
</dbReference>
<evidence type="ECO:0000259" key="8">
    <source>
        <dbReference type="PROSITE" id="PS50928"/>
    </source>
</evidence>
<protein>
    <submittedName>
        <fullName evidence="9">Dipeptide-transport integral membrane protein ABC transporter DppB</fullName>
    </submittedName>
</protein>
<gene>
    <name evidence="9" type="ORF">Afil01_48280</name>
</gene>
<dbReference type="RefSeq" id="WP_285665149.1">
    <property type="nucleotide sequence ID" value="NZ_BSTX01000003.1"/>
</dbReference>
<comment type="similarity">
    <text evidence="7">Belongs to the binding-protein-dependent transport system permease family.</text>
</comment>
<accession>A0A9W6SSN5</accession>
<dbReference type="SUPFAM" id="SSF161098">
    <property type="entry name" value="MetI-like"/>
    <property type="match status" value="1"/>
</dbReference>
<reference evidence="9" key="1">
    <citation type="submission" date="2023-03" db="EMBL/GenBank/DDBJ databases">
        <title>Actinorhabdospora filicis NBRC 111898.</title>
        <authorList>
            <person name="Ichikawa N."/>
            <person name="Sato H."/>
            <person name="Tonouchi N."/>
        </authorList>
    </citation>
    <scope>NUCLEOTIDE SEQUENCE</scope>
    <source>
        <strain evidence="9">NBRC 111898</strain>
    </source>
</reference>
<dbReference type="PANTHER" id="PTHR30465">
    <property type="entry name" value="INNER MEMBRANE ABC TRANSPORTER"/>
    <property type="match status" value="1"/>
</dbReference>
<evidence type="ECO:0000256" key="1">
    <source>
        <dbReference type="ARBA" id="ARBA00004651"/>
    </source>
</evidence>
<keyword evidence="6 7" id="KW-0472">Membrane</keyword>
<evidence type="ECO:0000256" key="7">
    <source>
        <dbReference type="RuleBase" id="RU363032"/>
    </source>
</evidence>
<dbReference type="Gene3D" id="1.10.3720.10">
    <property type="entry name" value="MetI-like"/>
    <property type="match status" value="1"/>
</dbReference>
<dbReference type="Proteomes" id="UP001165079">
    <property type="component" value="Unassembled WGS sequence"/>
</dbReference>
<evidence type="ECO:0000256" key="6">
    <source>
        <dbReference type="ARBA" id="ARBA00023136"/>
    </source>
</evidence>
<dbReference type="InterPro" id="IPR000515">
    <property type="entry name" value="MetI-like"/>
</dbReference>
<evidence type="ECO:0000313" key="10">
    <source>
        <dbReference type="Proteomes" id="UP001165079"/>
    </source>
</evidence>
<organism evidence="9 10">
    <name type="scientific">Actinorhabdospora filicis</name>
    <dbReference type="NCBI Taxonomy" id="1785913"/>
    <lineage>
        <taxon>Bacteria</taxon>
        <taxon>Bacillati</taxon>
        <taxon>Actinomycetota</taxon>
        <taxon>Actinomycetes</taxon>
        <taxon>Micromonosporales</taxon>
        <taxon>Micromonosporaceae</taxon>
        <taxon>Actinorhabdospora</taxon>
    </lineage>
</organism>
<evidence type="ECO:0000256" key="3">
    <source>
        <dbReference type="ARBA" id="ARBA00022475"/>
    </source>
</evidence>
<feature type="domain" description="ABC transmembrane type-1" evidence="8">
    <location>
        <begin position="107"/>
        <end position="325"/>
    </location>
</feature>
<sequence>MGRYVIRRLLQAVLTIFLALFLLHYLTSLSIQINGNPAYAFFGGQITPTQEQLRVVAERYHTDHPCLKRVGDPCLSNFMDTLGRYANGDFGQDLRFRPVSDQVVMRVPNTLRVFAINIATWAIAGIGLGMLAAVRREKFSDYLIRAGTIISGAVPTFLFVLALKYLAGVWIGGWLRDHLGDDNVLSIIFRPSWDEAHPWLTVILPGIALAVIGTAGITRLMRTSMLENIRSDHVRTAKAKGLTGGRVLLAHTLRNSLIPVVTLIGLSLGGALGGAVITEGLWNIRGVGQFVFNAVRQNDTPIVVGVVSLVVICYLLFSLLIDLLYAVLDPRIRYE</sequence>
<feature type="transmembrane region" description="Helical" evidence="7">
    <location>
        <begin position="256"/>
        <end position="282"/>
    </location>
</feature>
<dbReference type="PROSITE" id="PS50928">
    <property type="entry name" value="ABC_TM1"/>
    <property type="match status" value="1"/>
</dbReference>
<evidence type="ECO:0000313" key="9">
    <source>
        <dbReference type="EMBL" id="GLZ80021.1"/>
    </source>
</evidence>
<proteinExistence type="inferred from homology"/>
<dbReference type="EMBL" id="BSTX01000003">
    <property type="protein sequence ID" value="GLZ80021.1"/>
    <property type="molecule type" value="Genomic_DNA"/>
</dbReference>
<evidence type="ECO:0000256" key="4">
    <source>
        <dbReference type="ARBA" id="ARBA00022692"/>
    </source>
</evidence>
<feature type="transmembrane region" description="Helical" evidence="7">
    <location>
        <begin position="199"/>
        <end position="221"/>
    </location>
</feature>
<feature type="transmembrane region" description="Helical" evidence="7">
    <location>
        <begin position="146"/>
        <end position="167"/>
    </location>
</feature>
<comment type="caution">
    <text evidence="9">The sequence shown here is derived from an EMBL/GenBank/DDBJ whole genome shotgun (WGS) entry which is preliminary data.</text>
</comment>
<feature type="transmembrane region" description="Helical" evidence="7">
    <location>
        <begin position="302"/>
        <end position="328"/>
    </location>
</feature>
<feature type="transmembrane region" description="Helical" evidence="7">
    <location>
        <begin position="12"/>
        <end position="33"/>
    </location>
</feature>
<keyword evidence="3" id="KW-1003">Cell membrane</keyword>
<dbReference type="GO" id="GO:0055085">
    <property type="term" value="P:transmembrane transport"/>
    <property type="evidence" value="ECO:0007669"/>
    <property type="project" value="InterPro"/>
</dbReference>
<keyword evidence="5 7" id="KW-1133">Transmembrane helix</keyword>
<evidence type="ECO:0000256" key="2">
    <source>
        <dbReference type="ARBA" id="ARBA00022448"/>
    </source>
</evidence>
<dbReference type="InterPro" id="IPR035906">
    <property type="entry name" value="MetI-like_sf"/>
</dbReference>
<feature type="transmembrane region" description="Helical" evidence="7">
    <location>
        <begin position="114"/>
        <end position="134"/>
    </location>
</feature>
<comment type="subcellular location">
    <subcellularLocation>
        <location evidence="1 7">Cell membrane</location>
        <topology evidence="1 7">Multi-pass membrane protein</topology>
    </subcellularLocation>
</comment>
<evidence type="ECO:0000256" key="5">
    <source>
        <dbReference type="ARBA" id="ARBA00022989"/>
    </source>
</evidence>
<dbReference type="AlphaFoldDB" id="A0A9W6SSN5"/>